<evidence type="ECO:0000313" key="8">
    <source>
        <dbReference type="EMBL" id="MBS2097858.1"/>
    </source>
</evidence>
<feature type="transmembrane region" description="Helical" evidence="7">
    <location>
        <begin position="143"/>
        <end position="161"/>
    </location>
</feature>
<dbReference type="PANTHER" id="PTHR43663:SF1">
    <property type="entry name" value="CHROMATE TRANSPORTER"/>
    <property type="match status" value="1"/>
</dbReference>
<feature type="transmembrane region" description="Helical" evidence="7">
    <location>
        <begin position="12"/>
        <end position="31"/>
    </location>
</feature>
<keyword evidence="4 7" id="KW-0812">Transmembrane</keyword>
<evidence type="ECO:0000256" key="7">
    <source>
        <dbReference type="SAM" id="Phobius"/>
    </source>
</evidence>
<dbReference type="EMBL" id="JAGUCO010000003">
    <property type="protein sequence ID" value="MBS2097858.1"/>
    <property type="molecule type" value="Genomic_DNA"/>
</dbReference>
<dbReference type="Pfam" id="PF02417">
    <property type="entry name" value="Chromate_transp"/>
    <property type="match status" value="1"/>
</dbReference>
<evidence type="ECO:0000256" key="1">
    <source>
        <dbReference type="ARBA" id="ARBA00004651"/>
    </source>
</evidence>
<evidence type="ECO:0000313" key="9">
    <source>
        <dbReference type="Proteomes" id="UP000708576"/>
    </source>
</evidence>
<dbReference type="RefSeq" id="WP_212214865.1">
    <property type="nucleotide sequence ID" value="NZ_JAGUCO010000003.1"/>
</dbReference>
<evidence type="ECO:0000256" key="3">
    <source>
        <dbReference type="ARBA" id="ARBA00022475"/>
    </source>
</evidence>
<reference evidence="8 9" key="1">
    <citation type="journal article" date="2015" name="Int. J. Syst. Evol. Microbiol.">
        <title>Carboxylicivirga linearis sp. nov., isolated from a sea cucumber culture pond.</title>
        <authorList>
            <person name="Wang F.Q."/>
            <person name="Zhou Y.X."/>
            <person name="Lin X.Z."/>
            <person name="Chen G.J."/>
            <person name="Du Z.J."/>
        </authorList>
    </citation>
    <scope>NUCLEOTIDE SEQUENCE [LARGE SCALE GENOMIC DNA]</scope>
    <source>
        <strain evidence="8 9">FB218</strain>
    </source>
</reference>
<dbReference type="PANTHER" id="PTHR43663">
    <property type="entry name" value="CHROMATE TRANSPORT PROTEIN-RELATED"/>
    <property type="match status" value="1"/>
</dbReference>
<evidence type="ECO:0000256" key="5">
    <source>
        <dbReference type="ARBA" id="ARBA00022989"/>
    </source>
</evidence>
<keyword evidence="9" id="KW-1185">Reference proteome</keyword>
<comment type="subcellular location">
    <subcellularLocation>
        <location evidence="1">Cell membrane</location>
        <topology evidence="1">Multi-pass membrane protein</topology>
    </subcellularLocation>
</comment>
<comment type="caution">
    <text evidence="8">The sequence shown here is derived from an EMBL/GenBank/DDBJ whole genome shotgun (WGS) entry which is preliminary data.</text>
</comment>
<organism evidence="8 9">
    <name type="scientific">Carboxylicivirga linearis</name>
    <dbReference type="NCBI Taxonomy" id="1628157"/>
    <lineage>
        <taxon>Bacteria</taxon>
        <taxon>Pseudomonadati</taxon>
        <taxon>Bacteroidota</taxon>
        <taxon>Bacteroidia</taxon>
        <taxon>Marinilabiliales</taxon>
        <taxon>Marinilabiliaceae</taxon>
        <taxon>Carboxylicivirga</taxon>
    </lineage>
</organism>
<proteinExistence type="inferred from homology"/>
<gene>
    <name evidence="8" type="ORF">KEM10_06165</name>
</gene>
<dbReference type="Proteomes" id="UP000708576">
    <property type="component" value="Unassembled WGS sequence"/>
</dbReference>
<dbReference type="InterPro" id="IPR052518">
    <property type="entry name" value="CHR_Transporter"/>
</dbReference>
<feature type="transmembrane region" description="Helical" evidence="7">
    <location>
        <begin position="111"/>
        <end position="131"/>
    </location>
</feature>
<sequence length="181" mass="19863">MFADLYRLAVSFFKIGLFNFGGGLAMIPLILEELERNGWMNQEEFFNFFSLSQMTPGAIAMNTASYIGGSVAGVTGSVVATTSLAAPSIIVMLIIARFLRKVKESDIKEAIFSGLKPVTVALILYAGIMVIRETHFEEIFSNVNWMAVLLSLVCLSIIIWVKKVHPILLLVLSGLVGLILF</sequence>
<dbReference type="InterPro" id="IPR003370">
    <property type="entry name" value="Chromate_transpt"/>
</dbReference>
<feature type="transmembrane region" description="Helical" evidence="7">
    <location>
        <begin position="78"/>
        <end position="99"/>
    </location>
</feature>
<keyword evidence="5 7" id="KW-1133">Transmembrane helix</keyword>
<keyword evidence="6 7" id="KW-0472">Membrane</keyword>
<keyword evidence="3" id="KW-1003">Cell membrane</keyword>
<accession>A0ABS5JSK7</accession>
<comment type="similarity">
    <text evidence="2">Belongs to the chromate ion transporter (CHR) (TC 2.A.51) family.</text>
</comment>
<name>A0ABS5JSK7_9BACT</name>
<protein>
    <submittedName>
        <fullName evidence="8">Chromate transporter</fullName>
    </submittedName>
</protein>
<evidence type="ECO:0000256" key="2">
    <source>
        <dbReference type="ARBA" id="ARBA00005262"/>
    </source>
</evidence>
<evidence type="ECO:0000256" key="4">
    <source>
        <dbReference type="ARBA" id="ARBA00022692"/>
    </source>
</evidence>
<evidence type="ECO:0000256" key="6">
    <source>
        <dbReference type="ARBA" id="ARBA00023136"/>
    </source>
</evidence>